<dbReference type="PROSITE" id="PS50929">
    <property type="entry name" value="ABC_TM1F"/>
    <property type="match status" value="1"/>
</dbReference>
<keyword evidence="11" id="KW-1185">Reference proteome</keyword>
<dbReference type="SUPFAM" id="SSF52540">
    <property type="entry name" value="P-loop containing nucleoside triphosphate hydrolases"/>
    <property type="match status" value="1"/>
</dbReference>
<feature type="transmembrane region" description="Helical" evidence="7">
    <location>
        <begin position="126"/>
        <end position="145"/>
    </location>
</feature>
<proteinExistence type="predicted"/>
<sequence>MTRAPNPAAPAGPPAGQPADILKIRRLLPPLLAYGFVSNLAALVTPLFMMQVLDRVVPSGNMATLLLLLVIAVAALLASSLVDFARDRVLGRLARWVDRLCTLPLLAQPPQAQAEAAQALAAARGMLSGGGLVALLNLAWVPVFLAGLGLIHWAYPLLALVMVAALWLARKLGDLLAADPRQSAVQLGEQERAVSAQIAALGRQPLGPAVAAQLAARLDRIKAARLAMEEAADGPSETARAGAGFLRQMAQLAALAAGAALVARGQISAGGMIAASILTAKAVTAAEQGLATLAGSGNLLAPFATLAALPTVAQGGLEAVPFEGRLRAEGLIYPRGGGAPPRLERVSFTLEPGQCLAVIGDSGSGKTTLLKALAGLDPAPVGGVLLDDTDVRQLSPLAHGAAVGYLPQLAELLPGTIAENIAGFRPEATDAEVVAAAKRARAHGMISALPEGYATDLTRAGNLLTAGQRQQVALAAALFPSPRYLFLDEPNALLDRHAEAGLCETLSELKAAGATIVMVLHRAGIIGLADMVAVLDRGRLADFGPRSQVLGRQAEGRRTIRLPLRETSLQDLADWITRQFTRAGDAPFAAKAVLLGTEMFQAALLNGPQDVPREARLDFSFQDDTHCTLELREDGPSEAGKRMVEVRAAMAQGAPDDAAFKPQERPLATAERLASRLSVESSDTRTCIRAELAAQGAPADLGRPH</sequence>
<evidence type="ECO:0000256" key="2">
    <source>
        <dbReference type="ARBA" id="ARBA00022692"/>
    </source>
</evidence>
<protein>
    <submittedName>
        <fullName evidence="10">Type I secretion system ATP-binding protein PrsD</fullName>
    </submittedName>
</protein>
<dbReference type="GO" id="GO:0005886">
    <property type="term" value="C:plasma membrane"/>
    <property type="evidence" value="ECO:0007669"/>
    <property type="project" value="UniProtKB-SubCell"/>
</dbReference>
<dbReference type="AlphaFoldDB" id="A0A1Y5RNR2"/>
<dbReference type="GO" id="GO:0015421">
    <property type="term" value="F:ABC-type oligopeptide transporter activity"/>
    <property type="evidence" value="ECO:0007669"/>
    <property type="project" value="TreeGrafter"/>
</dbReference>
<keyword evidence="2 7" id="KW-0812">Transmembrane</keyword>
<evidence type="ECO:0000313" key="11">
    <source>
        <dbReference type="Proteomes" id="UP000193409"/>
    </source>
</evidence>
<reference evidence="10 11" key="1">
    <citation type="submission" date="2017-03" db="EMBL/GenBank/DDBJ databases">
        <authorList>
            <person name="Afonso C.L."/>
            <person name="Miller P.J."/>
            <person name="Scott M.A."/>
            <person name="Spackman E."/>
            <person name="Goraichik I."/>
            <person name="Dimitrov K.M."/>
            <person name="Suarez D.L."/>
            <person name="Swayne D.E."/>
        </authorList>
    </citation>
    <scope>NUCLEOTIDE SEQUENCE [LARGE SCALE GENOMIC DNA]</scope>
    <source>
        <strain evidence="10 11">CECT 7680</strain>
    </source>
</reference>
<evidence type="ECO:0000256" key="7">
    <source>
        <dbReference type="SAM" id="Phobius"/>
    </source>
</evidence>
<dbReference type="RefSeq" id="WP_085867404.1">
    <property type="nucleotide sequence ID" value="NZ_FWFQ01000004.1"/>
</dbReference>
<evidence type="ECO:0000256" key="3">
    <source>
        <dbReference type="ARBA" id="ARBA00022741"/>
    </source>
</evidence>
<dbReference type="SUPFAM" id="SSF90123">
    <property type="entry name" value="ABC transporter transmembrane region"/>
    <property type="match status" value="1"/>
</dbReference>
<evidence type="ECO:0000313" key="10">
    <source>
        <dbReference type="EMBL" id="SLN21922.1"/>
    </source>
</evidence>
<dbReference type="PANTHER" id="PTHR43394:SF1">
    <property type="entry name" value="ATP-BINDING CASSETTE SUB-FAMILY B MEMBER 10, MITOCHONDRIAL"/>
    <property type="match status" value="1"/>
</dbReference>
<evidence type="ECO:0000259" key="8">
    <source>
        <dbReference type="PROSITE" id="PS50893"/>
    </source>
</evidence>
<evidence type="ECO:0000256" key="1">
    <source>
        <dbReference type="ARBA" id="ARBA00004651"/>
    </source>
</evidence>
<dbReference type="PROSITE" id="PS50893">
    <property type="entry name" value="ABC_TRANSPORTER_2"/>
    <property type="match status" value="1"/>
</dbReference>
<dbReference type="Gene3D" id="3.40.50.300">
    <property type="entry name" value="P-loop containing nucleotide triphosphate hydrolases"/>
    <property type="match status" value="1"/>
</dbReference>
<keyword evidence="6 7" id="KW-0472">Membrane</keyword>
<feature type="domain" description="ABC transporter" evidence="8">
    <location>
        <begin position="326"/>
        <end position="562"/>
    </location>
</feature>
<comment type="subcellular location">
    <subcellularLocation>
        <location evidence="1">Cell membrane</location>
        <topology evidence="1">Multi-pass membrane protein</topology>
    </subcellularLocation>
</comment>
<dbReference type="InterPro" id="IPR003439">
    <property type="entry name" value="ABC_transporter-like_ATP-bd"/>
</dbReference>
<dbReference type="EMBL" id="FWFQ01000004">
    <property type="protein sequence ID" value="SLN21922.1"/>
    <property type="molecule type" value="Genomic_DNA"/>
</dbReference>
<dbReference type="InterPro" id="IPR027417">
    <property type="entry name" value="P-loop_NTPase"/>
</dbReference>
<keyword evidence="5 7" id="KW-1133">Transmembrane helix</keyword>
<accession>A0A1Y5RNR2</accession>
<dbReference type="InterPro" id="IPR011527">
    <property type="entry name" value="ABC1_TM_dom"/>
</dbReference>
<feature type="domain" description="ABC transmembrane type-1" evidence="9">
    <location>
        <begin position="31"/>
        <end position="172"/>
    </location>
</feature>
<dbReference type="PANTHER" id="PTHR43394">
    <property type="entry name" value="ATP-DEPENDENT PERMEASE MDL1, MITOCHONDRIAL"/>
    <property type="match status" value="1"/>
</dbReference>
<organism evidence="10 11">
    <name type="scientific">Pseudoruegeria aquimaris</name>
    <dbReference type="NCBI Taxonomy" id="393663"/>
    <lineage>
        <taxon>Bacteria</taxon>
        <taxon>Pseudomonadati</taxon>
        <taxon>Pseudomonadota</taxon>
        <taxon>Alphaproteobacteria</taxon>
        <taxon>Rhodobacterales</taxon>
        <taxon>Roseobacteraceae</taxon>
        <taxon>Pseudoruegeria</taxon>
    </lineage>
</organism>
<dbReference type="InterPro" id="IPR036640">
    <property type="entry name" value="ABC1_TM_sf"/>
</dbReference>
<feature type="transmembrane region" description="Helical" evidence="7">
    <location>
        <begin position="65"/>
        <end position="85"/>
    </location>
</feature>
<dbReference type="InterPro" id="IPR003593">
    <property type="entry name" value="AAA+_ATPase"/>
</dbReference>
<name>A0A1Y5RNR2_9RHOB</name>
<evidence type="ECO:0000256" key="5">
    <source>
        <dbReference type="ARBA" id="ARBA00022989"/>
    </source>
</evidence>
<evidence type="ECO:0000259" key="9">
    <source>
        <dbReference type="PROSITE" id="PS50929"/>
    </source>
</evidence>
<dbReference type="OrthoDB" id="9806127at2"/>
<dbReference type="SMART" id="SM00382">
    <property type="entry name" value="AAA"/>
    <property type="match status" value="1"/>
</dbReference>
<dbReference type="Pfam" id="PF00005">
    <property type="entry name" value="ABC_tran"/>
    <property type="match status" value="1"/>
</dbReference>
<gene>
    <name evidence="10" type="primary">prsD_1</name>
    <name evidence="10" type="ORF">PSA7680_00842</name>
</gene>
<keyword evidence="4 10" id="KW-0067">ATP-binding</keyword>
<feature type="transmembrane region" description="Helical" evidence="7">
    <location>
        <begin position="31"/>
        <end position="53"/>
    </location>
</feature>
<evidence type="ECO:0000256" key="6">
    <source>
        <dbReference type="ARBA" id="ARBA00023136"/>
    </source>
</evidence>
<dbReference type="Proteomes" id="UP000193409">
    <property type="component" value="Unassembled WGS sequence"/>
</dbReference>
<dbReference type="GO" id="GO:0016887">
    <property type="term" value="F:ATP hydrolysis activity"/>
    <property type="evidence" value="ECO:0007669"/>
    <property type="project" value="InterPro"/>
</dbReference>
<evidence type="ECO:0000256" key="4">
    <source>
        <dbReference type="ARBA" id="ARBA00022840"/>
    </source>
</evidence>
<dbReference type="InterPro" id="IPR039421">
    <property type="entry name" value="Type_1_exporter"/>
</dbReference>
<keyword evidence="3" id="KW-0547">Nucleotide-binding</keyword>
<dbReference type="GO" id="GO:0005524">
    <property type="term" value="F:ATP binding"/>
    <property type="evidence" value="ECO:0007669"/>
    <property type="project" value="UniProtKB-KW"/>
</dbReference>